<gene>
    <name evidence="1" type="ORF">APHACPA_1643</name>
</gene>
<comment type="caution">
    <text evidence="1">The sequence shown here is derived from an EMBL/GenBank/DDBJ whole genome shotgun (WGS) entry which is preliminary data.</text>
</comment>
<accession>A0A0F3N4M0</accession>
<keyword evidence="2" id="KW-1185">Reference proteome</keyword>
<evidence type="ECO:0000313" key="1">
    <source>
        <dbReference type="EMBL" id="KJV62612.1"/>
    </source>
</evidence>
<proteinExistence type="predicted"/>
<organism evidence="1 2">
    <name type="scientific">Rickettsia amblyommatis str. Ac/Pa</name>
    <dbReference type="NCBI Taxonomy" id="1359164"/>
    <lineage>
        <taxon>Bacteria</taxon>
        <taxon>Pseudomonadati</taxon>
        <taxon>Pseudomonadota</taxon>
        <taxon>Alphaproteobacteria</taxon>
        <taxon>Rickettsiales</taxon>
        <taxon>Rickettsiaceae</taxon>
        <taxon>Rickettsieae</taxon>
        <taxon>Rickettsia</taxon>
        <taxon>spotted fever group</taxon>
    </lineage>
</organism>
<protein>
    <submittedName>
        <fullName evidence="1">Uncharacterized protein</fullName>
    </submittedName>
</protein>
<dbReference type="EMBL" id="LANR01000001">
    <property type="protein sequence ID" value="KJV62612.1"/>
    <property type="molecule type" value="Genomic_DNA"/>
</dbReference>
<sequence length="103" mass="11744">MLLVFCIHQQLVTASNIDDDITIQEKNYSYVVTYYKDMPSRASSDVAMSLIESYRQLDDAMFADSDNIVMKILSYITRFTATSWIMVGNHEIGGHEARAKNLI</sequence>
<evidence type="ECO:0000313" key="2">
    <source>
        <dbReference type="Proteomes" id="UP000033556"/>
    </source>
</evidence>
<name>A0A0F3N4M0_RICAM</name>
<dbReference type="PATRIC" id="fig|1359164.3.peg.1628"/>
<dbReference type="RefSeq" id="WP_231571853.1">
    <property type="nucleotide sequence ID" value="NZ_LANR01000001.1"/>
</dbReference>
<reference evidence="1 2" key="1">
    <citation type="submission" date="2015-01" db="EMBL/GenBank/DDBJ databases">
        <title>Genome Sequencing of Rickettsiales.</title>
        <authorList>
            <person name="Daugherty S.C."/>
            <person name="Su Q."/>
            <person name="Abolude K."/>
            <person name="Beier-Sexton M."/>
            <person name="Carlyon J.A."/>
            <person name="Carter R."/>
            <person name="Day N.P."/>
            <person name="Dumler S.J."/>
            <person name="Dyachenko V."/>
            <person name="Godinez A."/>
            <person name="Kurtti T.J."/>
            <person name="Lichay M."/>
            <person name="Mullins K.E."/>
            <person name="Ott S."/>
            <person name="Pappas-Brown V."/>
            <person name="Paris D.H."/>
            <person name="Patel P."/>
            <person name="Richards A.L."/>
            <person name="Sadzewicz L."/>
            <person name="Sears K."/>
            <person name="Seidman D."/>
            <person name="Sengamalay N."/>
            <person name="Stenos J."/>
            <person name="Tallon L.J."/>
            <person name="Vincent G."/>
            <person name="Fraser C.M."/>
            <person name="Munderloh U."/>
            <person name="Dunning-Hotopp J.C."/>
        </authorList>
    </citation>
    <scope>NUCLEOTIDE SEQUENCE [LARGE SCALE GENOMIC DNA]</scope>
    <source>
        <strain evidence="1 2">Ac/Pa</strain>
    </source>
</reference>
<dbReference type="AlphaFoldDB" id="A0A0F3N4M0"/>
<dbReference type="Proteomes" id="UP000033556">
    <property type="component" value="Unassembled WGS sequence"/>
</dbReference>